<evidence type="ECO:0000313" key="2">
    <source>
        <dbReference type="WBParaSite" id="RSKR_0000995200.1"/>
    </source>
</evidence>
<proteinExistence type="predicted"/>
<protein>
    <submittedName>
        <fullName evidence="2">Glycine-rich cell wall structural protein-like</fullName>
    </submittedName>
</protein>
<accession>A0AC35UBJ3</accession>
<evidence type="ECO:0000313" key="1">
    <source>
        <dbReference type="Proteomes" id="UP000095286"/>
    </source>
</evidence>
<name>A0AC35UBJ3_9BILA</name>
<dbReference type="Proteomes" id="UP000095286">
    <property type="component" value="Unplaced"/>
</dbReference>
<organism evidence="1 2">
    <name type="scientific">Rhabditophanes sp. KR3021</name>
    <dbReference type="NCBI Taxonomy" id="114890"/>
    <lineage>
        <taxon>Eukaryota</taxon>
        <taxon>Metazoa</taxon>
        <taxon>Ecdysozoa</taxon>
        <taxon>Nematoda</taxon>
        <taxon>Chromadorea</taxon>
        <taxon>Rhabditida</taxon>
        <taxon>Tylenchina</taxon>
        <taxon>Panagrolaimomorpha</taxon>
        <taxon>Strongyloidoidea</taxon>
        <taxon>Alloionematidae</taxon>
        <taxon>Rhabditophanes</taxon>
    </lineage>
</organism>
<dbReference type="WBParaSite" id="RSKR_0000995200.1">
    <property type="protein sequence ID" value="RSKR_0000995200.1"/>
    <property type="gene ID" value="RSKR_0000995200"/>
</dbReference>
<reference evidence="2" key="1">
    <citation type="submission" date="2016-11" db="UniProtKB">
        <authorList>
            <consortium name="WormBaseParasite"/>
        </authorList>
    </citation>
    <scope>IDENTIFICATION</scope>
    <source>
        <strain evidence="2">KR3021</strain>
    </source>
</reference>
<sequence>MKFCIYAILLVAVVSTCFAMDFDRFLRYKRQFGLGLGVNPGFGQGISANAQGGRRGGFGQNNYGNQGRDGGGRRGGFGQDNYGSQGRGGFGQNNYGSQGRGGFGQNNYGSQGRGGFNSNANLYGNRGLNGQAGLGGGFFG</sequence>